<evidence type="ECO:0000256" key="6">
    <source>
        <dbReference type="ARBA" id="ARBA00022448"/>
    </source>
</evidence>
<dbReference type="GO" id="GO:0005543">
    <property type="term" value="F:phospholipid binding"/>
    <property type="evidence" value="ECO:0007669"/>
    <property type="project" value="TreeGrafter"/>
</dbReference>
<evidence type="ECO:0000256" key="9">
    <source>
        <dbReference type="ARBA" id="ARBA00022989"/>
    </source>
</evidence>
<dbReference type="InterPro" id="IPR026218">
    <property type="entry name" value="HRG"/>
</dbReference>
<feature type="transmembrane region" description="Helical" evidence="14">
    <location>
        <begin position="580"/>
        <end position="600"/>
    </location>
</feature>
<keyword evidence="18" id="KW-1185">Reference proteome</keyword>
<organism evidence="16 18">
    <name type="scientific">Labeo rohita</name>
    <name type="common">Indian major carp</name>
    <name type="synonym">Cyprinus rohita</name>
    <dbReference type="NCBI Taxonomy" id="84645"/>
    <lineage>
        <taxon>Eukaryota</taxon>
        <taxon>Metazoa</taxon>
        <taxon>Chordata</taxon>
        <taxon>Craniata</taxon>
        <taxon>Vertebrata</taxon>
        <taxon>Euteleostomi</taxon>
        <taxon>Actinopterygii</taxon>
        <taxon>Neopterygii</taxon>
        <taxon>Teleostei</taxon>
        <taxon>Ostariophysi</taxon>
        <taxon>Cypriniformes</taxon>
        <taxon>Cyprinidae</taxon>
        <taxon>Labeoninae</taxon>
        <taxon>Labeonini</taxon>
        <taxon>Labeo</taxon>
    </lineage>
</organism>
<dbReference type="SUPFAM" id="SSF103657">
    <property type="entry name" value="BAR/IMD domain-like"/>
    <property type="match status" value="1"/>
</dbReference>
<evidence type="ECO:0007829" key="19">
    <source>
        <dbReference type="PeptideAtlas" id="A0A498LHR8"/>
    </source>
</evidence>
<evidence type="ECO:0000259" key="15">
    <source>
        <dbReference type="PROSITE" id="PS51021"/>
    </source>
</evidence>
<dbReference type="GO" id="GO:0071800">
    <property type="term" value="P:podosome assembly"/>
    <property type="evidence" value="ECO:0007669"/>
    <property type="project" value="TreeGrafter"/>
</dbReference>
<dbReference type="Gene3D" id="2.30.30.40">
    <property type="entry name" value="SH3 Domains"/>
    <property type="match status" value="1"/>
</dbReference>
<evidence type="ECO:0000256" key="12">
    <source>
        <dbReference type="SAM" id="Coils"/>
    </source>
</evidence>
<feature type="domain" description="BAR" evidence="15">
    <location>
        <begin position="36"/>
        <end position="252"/>
    </location>
</feature>
<dbReference type="GO" id="GO:0097320">
    <property type="term" value="P:plasma membrane tubulation"/>
    <property type="evidence" value="ECO:0007669"/>
    <property type="project" value="TreeGrafter"/>
</dbReference>
<keyword evidence="7" id="KW-0963">Cytoplasm</keyword>
<dbReference type="PRINTS" id="PR01251">
    <property type="entry name" value="AMPHIPHYSIN"/>
</dbReference>
<dbReference type="GO" id="GO:0015232">
    <property type="term" value="F:heme transmembrane transporter activity"/>
    <property type="evidence" value="ECO:0007669"/>
    <property type="project" value="InterPro"/>
</dbReference>
<name>A0A498LHR8_LABRO</name>
<dbReference type="EMBL" id="QBIY01013339">
    <property type="protein sequence ID" value="RXN07730.1"/>
    <property type="molecule type" value="Genomic_DNA"/>
</dbReference>
<feature type="coiled-coil region" evidence="12">
    <location>
        <begin position="157"/>
        <end position="198"/>
    </location>
</feature>
<dbReference type="GO" id="GO:0001891">
    <property type="term" value="C:phagocytic cup"/>
    <property type="evidence" value="ECO:0007669"/>
    <property type="project" value="TreeGrafter"/>
</dbReference>
<feature type="compositionally biased region" description="Basic and acidic residues" evidence="13">
    <location>
        <begin position="402"/>
        <end position="412"/>
    </location>
</feature>
<evidence type="ECO:0000313" key="16">
    <source>
        <dbReference type="EMBL" id="RXN07730.1"/>
    </source>
</evidence>
<feature type="region of interest" description="Disordered" evidence="13">
    <location>
        <begin position="267"/>
        <end position="446"/>
    </location>
</feature>
<proteinExistence type="evidence at protein level"/>
<dbReference type="Pfam" id="PF16954">
    <property type="entry name" value="HRG"/>
    <property type="match status" value="1"/>
</dbReference>
<dbReference type="Proteomes" id="UP000290572">
    <property type="component" value="Unassembled WGS sequence"/>
</dbReference>
<dbReference type="PANTHER" id="PTHR46514:SF1">
    <property type="entry name" value="BRIDGING INTEGRATOR 2"/>
    <property type="match status" value="1"/>
</dbReference>
<keyword evidence="8 14" id="KW-0812">Transmembrane</keyword>
<dbReference type="PANTHER" id="PTHR46514">
    <property type="entry name" value="AMPHIPHYSIN"/>
    <property type="match status" value="1"/>
</dbReference>
<accession>A0A498LHR8</accession>
<keyword evidence="5" id="KW-0728">SH3 domain</keyword>
<dbReference type="InterPro" id="IPR003005">
    <property type="entry name" value="Amphiphysin"/>
</dbReference>
<dbReference type="PROSITE" id="PS51021">
    <property type="entry name" value="BAR"/>
    <property type="match status" value="1"/>
</dbReference>
<reference evidence="16 18" key="1">
    <citation type="submission" date="2018-03" db="EMBL/GenBank/DDBJ databases">
        <title>Draft genome sequence of Rohu Carp (Labeo rohita).</title>
        <authorList>
            <person name="Das P."/>
            <person name="Kushwaha B."/>
            <person name="Joshi C.G."/>
            <person name="Kumar D."/>
            <person name="Nagpure N.S."/>
            <person name="Sahoo L."/>
            <person name="Das S.P."/>
            <person name="Bit A."/>
            <person name="Patnaik S."/>
            <person name="Meher P.K."/>
            <person name="Jayasankar P."/>
            <person name="Koringa P.G."/>
            <person name="Patel N.V."/>
            <person name="Hinsu A.T."/>
            <person name="Kumar R."/>
            <person name="Pandey M."/>
            <person name="Agarwal S."/>
            <person name="Srivastava S."/>
            <person name="Singh M."/>
            <person name="Iquebal M.A."/>
            <person name="Jaiswal S."/>
            <person name="Angadi U.B."/>
            <person name="Kumar N."/>
            <person name="Raza M."/>
            <person name="Shah T.M."/>
            <person name="Rai A."/>
            <person name="Jena J.K."/>
        </authorList>
    </citation>
    <scope>NUCLEOTIDE SEQUENCE [LARGE SCALE GENOMIC DNA]</scope>
    <source>
        <strain evidence="16">DASCIFA01</strain>
        <tissue evidence="16">Testis</tissue>
    </source>
</reference>
<dbReference type="STRING" id="84645.A0A498LHR8"/>
<dbReference type="GO" id="GO:0002102">
    <property type="term" value="C:podosome"/>
    <property type="evidence" value="ECO:0007669"/>
    <property type="project" value="TreeGrafter"/>
</dbReference>
<evidence type="ECO:0000313" key="18">
    <source>
        <dbReference type="Proteomes" id="UP000290572"/>
    </source>
</evidence>
<comment type="caution">
    <text evidence="16">The sequence shown here is derived from an EMBL/GenBank/DDBJ whole genome shotgun (WGS) entry which is preliminary data.</text>
</comment>
<dbReference type="GO" id="GO:0005737">
    <property type="term" value="C:cytoplasm"/>
    <property type="evidence" value="ECO:0007669"/>
    <property type="project" value="UniProtKB-SubCell"/>
</dbReference>
<feature type="compositionally biased region" description="Polar residues" evidence="13">
    <location>
        <begin position="434"/>
        <end position="446"/>
    </location>
</feature>
<evidence type="ECO:0000256" key="14">
    <source>
        <dbReference type="SAM" id="Phobius"/>
    </source>
</evidence>
<dbReference type="AlphaFoldDB" id="A0A498LHR8"/>
<keyword evidence="6" id="KW-0813">Transport</keyword>
<dbReference type="SMART" id="SM00721">
    <property type="entry name" value="BAR"/>
    <property type="match status" value="1"/>
</dbReference>
<dbReference type="EMBL" id="QBIY01013331">
    <property type="protein sequence ID" value="RXN08016.1"/>
    <property type="molecule type" value="Genomic_DNA"/>
</dbReference>
<keyword evidence="9 14" id="KW-1133">Transmembrane helix</keyword>
<dbReference type="InterPro" id="IPR027267">
    <property type="entry name" value="AH/BAR_dom_sf"/>
</dbReference>
<feature type="compositionally biased region" description="Polar residues" evidence="13">
    <location>
        <begin position="305"/>
        <end position="339"/>
    </location>
</feature>
<keyword evidence="19" id="KW-1267">Proteomics identification</keyword>
<comment type="subcellular location">
    <subcellularLocation>
        <location evidence="3">Cytoplasm</location>
    </subcellularLocation>
    <subcellularLocation>
        <location evidence="2">Endomembrane system</location>
    </subcellularLocation>
    <subcellularLocation>
        <location evidence="1">Membrane</location>
        <topology evidence="1">Multi-pass membrane protein</topology>
    </subcellularLocation>
</comment>
<evidence type="ECO:0000256" key="8">
    <source>
        <dbReference type="ARBA" id="ARBA00022692"/>
    </source>
</evidence>
<evidence type="ECO:0000256" key="11">
    <source>
        <dbReference type="ARBA" id="ARBA00023136"/>
    </source>
</evidence>
<protein>
    <submittedName>
        <fullName evidence="16">Bridging integrator 2-like protein</fullName>
    </submittedName>
</protein>
<evidence type="ECO:0000256" key="3">
    <source>
        <dbReference type="ARBA" id="ARBA00004496"/>
    </source>
</evidence>
<keyword evidence="10 12" id="KW-0175">Coiled coil</keyword>
<dbReference type="InterPro" id="IPR004148">
    <property type="entry name" value="BAR_dom"/>
</dbReference>
<evidence type="ECO:0000256" key="4">
    <source>
        <dbReference type="ARBA" id="ARBA00006203"/>
    </source>
</evidence>
<gene>
    <name evidence="17" type="ORF">ROHU_011702</name>
    <name evidence="16" type="ORF">ROHU_032164</name>
</gene>
<dbReference type="InterPro" id="IPR046984">
    <property type="entry name" value="BAR_Bin2"/>
</dbReference>
<evidence type="ECO:0000256" key="10">
    <source>
        <dbReference type="ARBA" id="ARBA00023054"/>
    </source>
</evidence>
<evidence type="ECO:0000256" key="1">
    <source>
        <dbReference type="ARBA" id="ARBA00004141"/>
    </source>
</evidence>
<evidence type="ECO:0000256" key="5">
    <source>
        <dbReference type="ARBA" id="ARBA00022443"/>
    </source>
</evidence>
<feature type="transmembrane region" description="Helical" evidence="14">
    <location>
        <begin position="512"/>
        <end position="532"/>
    </location>
</feature>
<dbReference type="CDD" id="cd07612">
    <property type="entry name" value="BAR_Bin2"/>
    <property type="match status" value="1"/>
</dbReference>
<evidence type="ECO:0000256" key="2">
    <source>
        <dbReference type="ARBA" id="ARBA00004308"/>
    </source>
</evidence>
<evidence type="ECO:0000256" key="7">
    <source>
        <dbReference type="ARBA" id="ARBA00022490"/>
    </source>
</evidence>
<comment type="similarity">
    <text evidence="4">Belongs to the HRG family.</text>
</comment>
<keyword evidence="11 14" id="KW-0472">Membrane</keyword>
<dbReference type="FunFam" id="1.20.1270.60:FF:000013">
    <property type="entry name" value="Amphiphysin isoform 2"/>
    <property type="match status" value="1"/>
</dbReference>
<dbReference type="GO" id="GO:0006911">
    <property type="term" value="P:phagocytosis, engulfment"/>
    <property type="evidence" value="ECO:0007669"/>
    <property type="project" value="TreeGrafter"/>
</dbReference>
<feature type="transmembrane region" description="Helical" evidence="14">
    <location>
        <begin position="544"/>
        <end position="568"/>
    </location>
</feature>
<sequence length="617" mass="69815">MAEGKLGANIGGNIGAGAGILAKRFQKSMNRAQEKVMQKLGKTMETKDEQFEECAANLNKQQTDGVRLYKDVKSYYNAVKVLHESSKRLSQTLKDIYEPDWHGVEDLTVIMESEDLLWNDYEEKLNDQVVRTMENYTGQFHDVKERVAKRGRKLVDYDSARHHLEALQNSKKRDEAKISKADEEFNKAQEVFEDINKELREELPVLYQSRISCYVTMFQNISNLRDVFYKEMSMLNHNIYNMMKKLEDQHSTKPFIVKGLNSSKSKKRKSVTISAPIPCNTAFPPDHPAMSKLSMPSTLADARSDTPSKSMGSTASEISDSESNSFDSEPNTPKRQSLCSEGEGVRSEEATENTSETTSDEPMQANGQEHQDSASAEHGEEEETKSAASSEETHNASTDGDNEAKPTSDAQDKTTPVPVPRRSSVSKKNEEEANQNTSGCSKDVKVQNTEYENPPGFLYKAVALQSQDSDEGMLLQFEKGDVILAYIDEEEETPEGNVWAVREQDWIQYKDLTLLSGVLALWALVTHIMYVQDYWRTWLKGLKFFLVMGIIFSVLSIVALISFLCVAISRKESVTDPKSLFLSCVWSFMSLKWAFLLALYSHRYRKEFADISILSDF</sequence>
<dbReference type="GO" id="GO:0012505">
    <property type="term" value="C:endomembrane system"/>
    <property type="evidence" value="ECO:0007669"/>
    <property type="project" value="UniProtKB-SubCell"/>
</dbReference>
<evidence type="ECO:0000313" key="17">
    <source>
        <dbReference type="EMBL" id="RXN08016.1"/>
    </source>
</evidence>
<evidence type="ECO:0000256" key="13">
    <source>
        <dbReference type="SAM" id="MobiDB-lite"/>
    </source>
</evidence>
<feature type="compositionally biased region" description="Basic and acidic residues" evidence="13">
    <location>
        <begin position="369"/>
        <end position="378"/>
    </location>
</feature>
<dbReference type="Pfam" id="PF03114">
    <property type="entry name" value="BAR"/>
    <property type="match status" value="1"/>
</dbReference>
<dbReference type="Gene3D" id="1.20.1270.60">
    <property type="entry name" value="Arfaptin homology (AH) domain/BAR domain"/>
    <property type="match status" value="1"/>
</dbReference>